<evidence type="ECO:0000256" key="1">
    <source>
        <dbReference type="SAM" id="MobiDB-lite"/>
    </source>
</evidence>
<name>A0A3G5AI82_9VIRU</name>
<evidence type="ECO:0000313" key="2">
    <source>
        <dbReference type="EMBL" id="AYV86868.1"/>
    </source>
</evidence>
<accession>A0A3G5AI82</accession>
<feature type="region of interest" description="Disordered" evidence="1">
    <location>
        <begin position="1"/>
        <end position="28"/>
    </location>
</feature>
<dbReference type="EMBL" id="MK072517">
    <property type="protein sequence ID" value="AYV86868.1"/>
    <property type="molecule type" value="Genomic_DNA"/>
</dbReference>
<proteinExistence type="predicted"/>
<feature type="compositionally biased region" description="Polar residues" evidence="1">
    <location>
        <begin position="9"/>
        <end position="28"/>
    </location>
</feature>
<organism evidence="2">
    <name type="scientific">Sylvanvirus sp</name>
    <dbReference type="NCBI Taxonomy" id="2487774"/>
    <lineage>
        <taxon>Viruses</taxon>
    </lineage>
</organism>
<protein>
    <submittedName>
        <fullName evidence="2">Uncharacterized protein</fullName>
    </submittedName>
</protein>
<sequence length="28" mass="3081">QLSSDSRHQAASTAFPHSTPNQRESLVE</sequence>
<reference evidence="2" key="1">
    <citation type="submission" date="2018-10" db="EMBL/GenBank/DDBJ databases">
        <title>Hidden diversity of soil giant viruses.</title>
        <authorList>
            <person name="Schulz F."/>
            <person name="Alteio L."/>
            <person name="Goudeau D."/>
            <person name="Ryan E.M."/>
            <person name="Malmstrom R.R."/>
            <person name="Blanchard J."/>
            <person name="Woyke T."/>
        </authorList>
    </citation>
    <scope>NUCLEOTIDE SEQUENCE</scope>
    <source>
        <strain evidence="2">SYV1</strain>
    </source>
</reference>
<gene>
    <name evidence="2" type="ORF">Sylvanvirus11_31</name>
</gene>
<feature type="non-terminal residue" evidence="2">
    <location>
        <position position="1"/>
    </location>
</feature>